<dbReference type="SMART" id="SM00338">
    <property type="entry name" value="BRLZ"/>
    <property type="match status" value="1"/>
</dbReference>
<dbReference type="GO" id="GO:0090575">
    <property type="term" value="C:RNA polymerase II transcription regulator complex"/>
    <property type="evidence" value="ECO:0007669"/>
    <property type="project" value="TreeGrafter"/>
</dbReference>
<feature type="region of interest" description="Disordered" evidence="5">
    <location>
        <begin position="276"/>
        <end position="332"/>
    </location>
</feature>
<dbReference type="GO" id="GO:0005737">
    <property type="term" value="C:cytoplasm"/>
    <property type="evidence" value="ECO:0007669"/>
    <property type="project" value="UniProtKB-SubCell"/>
</dbReference>
<evidence type="ECO:0000256" key="3">
    <source>
        <dbReference type="ARBA" id="ARBA00023242"/>
    </source>
</evidence>
<comment type="subcellular location">
    <subcellularLocation>
        <location evidence="2">Cytoplasm</location>
    </subcellularLocation>
    <subcellularLocation>
        <location evidence="1">Nucleus</location>
    </subcellularLocation>
</comment>
<accession>A0A6A5S6J0</accession>
<feature type="compositionally biased region" description="Basic and acidic residues" evidence="5">
    <location>
        <begin position="144"/>
        <end position="156"/>
    </location>
</feature>
<dbReference type="Proteomes" id="UP000800038">
    <property type="component" value="Unassembled WGS sequence"/>
</dbReference>
<comment type="similarity">
    <text evidence="4">Belongs to the bZIP family. YAP subfamily.</text>
</comment>
<dbReference type="SUPFAM" id="SSF111430">
    <property type="entry name" value="YAP1 redox domain"/>
    <property type="match status" value="1"/>
</dbReference>
<dbReference type="PANTHER" id="PTHR40621:SF6">
    <property type="entry name" value="AP-1-LIKE TRANSCRIPTION FACTOR YAP1-RELATED"/>
    <property type="match status" value="1"/>
</dbReference>
<evidence type="ECO:0000256" key="4">
    <source>
        <dbReference type="ARBA" id="ARBA00038132"/>
    </source>
</evidence>
<feature type="compositionally biased region" description="Basic and acidic residues" evidence="5">
    <location>
        <begin position="182"/>
        <end position="191"/>
    </location>
</feature>
<dbReference type="EMBL" id="ML976199">
    <property type="protein sequence ID" value="KAF1936281.1"/>
    <property type="molecule type" value="Genomic_DNA"/>
</dbReference>
<evidence type="ECO:0000259" key="6">
    <source>
        <dbReference type="PROSITE" id="PS50217"/>
    </source>
</evidence>
<evidence type="ECO:0000313" key="8">
    <source>
        <dbReference type="Proteomes" id="UP000800038"/>
    </source>
</evidence>
<dbReference type="InterPro" id="IPR050936">
    <property type="entry name" value="AP-1-like"/>
</dbReference>
<dbReference type="SUPFAM" id="SSF57959">
    <property type="entry name" value="Leucine zipper domain"/>
    <property type="match status" value="1"/>
</dbReference>
<organism evidence="7 8">
    <name type="scientific">Clathrospora elynae</name>
    <dbReference type="NCBI Taxonomy" id="706981"/>
    <lineage>
        <taxon>Eukaryota</taxon>
        <taxon>Fungi</taxon>
        <taxon>Dikarya</taxon>
        <taxon>Ascomycota</taxon>
        <taxon>Pezizomycotina</taxon>
        <taxon>Dothideomycetes</taxon>
        <taxon>Pleosporomycetidae</taxon>
        <taxon>Pleosporales</taxon>
        <taxon>Diademaceae</taxon>
        <taxon>Clathrospora</taxon>
    </lineage>
</organism>
<feature type="region of interest" description="Disordered" evidence="5">
    <location>
        <begin position="104"/>
        <end position="191"/>
    </location>
</feature>
<protein>
    <submittedName>
        <fullName evidence="7">PAP1-domain-containing protein</fullName>
    </submittedName>
</protein>
<sequence>MAGTANDFQNGAPFYLDSTQQDLLLAALASNNQNPNDIFSAGLDTTTKHKQPMPNSQFPYPLDSLDPAYFTSPQQSTPANAFNGAGMDESPFVDYLDGDTSFDFDNADGDMIGALPGDTPGDTPGDSSEKRKSPGDDDMDDEEGGGKRREGEDKQAKKPGRKPLTSEPTTKRKAQNRAAQRAFRERKEKHLKDLETKVQELEKSSDASNQENGLLRAQVQRLQMELREYRKRLSLNSTAINRTPPLASGFSSMLNTNTTTNDFSFDFPRFGRLPGAQLLDNGPLSAKPKNASVSSNDSGRPNTTRQISSPTNKSNGALTNSPGPIVAGAMNGAQRSGSLNGFFAFNKDNTRSSTDSSVGSQSRVFQFNSGSSSHSASPSVSSTSPTCQDSSCGTSPEPSHTSPNQQADTIADGYVCHGDSEGEVLFCEKLNMACGNPRNPMPRAMSQSDDTPFAAVLPAKSSTTVLNGIDYFANQNGGQFDPTLFGDYRDPQNAIVGDGDFTGGFFNDAFLNTGYGSPFHFGDTPAVQKSNPLDEIERIQDGDDEVVPGEDINSLLNCHKIWDKLSSRPDFKDGTIDIDNLCSELRAKARCSESGVVIDHKDVEAALKRLPQDTLLG</sequence>
<dbReference type="PROSITE" id="PS00036">
    <property type="entry name" value="BZIP_BASIC"/>
    <property type="match status" value="1"/>
</dbReference>
<dbReference type="Gene3D" id="1.20.5.170">
    <property type="match status" value="1"/>
</dbReference>
<keyword evidence="8" id="KW-1185">Reference proteome</keyword>
<feature type="compositionally biased region" description="Polar residues" evidence="5">
    <location>
        <begin position="291"/>
        <end position="322"/>
    </location>
</feature>
<feature type="compositionally biased region" description="Low complexity" evidence="5">
    <location>
        <begin position="369"/>
        <end position="384"/>
    </location>
</feature>
<reference evidence="7" key="1">
    <citation type="journal article" date="2020" name="Stud. Mycol.">
        <title>101 Dothideomycetes genomes: a test case for predicting lifestyles and emergence of pathogens.</title>
        <authorList>
            <person name="Haridas S."/>
            <person name="Albert R."/>
            <person name="Binder M."/>
            <person name="Bloem J."/>
            <person name="Labutti K."/>
            <person name="Salamov A."/>
            <person name="Andreopoulos B."/>
            <person name="Baker S."/>
            <person name="Barry K."/>
            <person name="Bills G."/>
            <person name="Bluhm B."/>
            <person name="Cannon C."/>
            <person name="Castanera R."/>
            <person name="Culley D."/>
            <person name="Daum C."/>
            <person name="Ezra D."/>
            <person name="Gonzalez J."/>
            <person name="Henrissat B."/>
            <person name="Kuo A."/>
            <person name="Liang C."/>
            <person name="Lipzen A."/>
            <person name="Lutzoni F."/>
            <person name="Magnuson J."/>
            <person name="Mondo S."/>
            <person name="Nolan M."/>
            <person name="Ohm R."/>
            <person name="Pangilinan J."/>
            <person name="Park H.-J."/>
            <person name="Ramirez L."/>
            <person name="Alfaro M."/>
            <person name="Sun H."/>
            <person name="Tritt A."/>
            <person name="Yoshinaga Y."/>
            <person name="Zwiers L.-H."/>
            <person name="Turgeon B."/>
            <person name="Goodwin S."/>
            <person name="Spatafora J."/>
            <person name="Crous P."/>
            <person name="Grigoriev I."/>
        </authorList>
    </citation>
    <scope>NUCLEOTIDE SEQUENCE</scope>
    <source>
        <strain evidence="7">CBS 161.51</strain>
    </source>
</reference>
<dbReference type="GO" id="GO:0034599">
    <property type="term" value="P:cellular response to oxidative stress"/>
    <property type="evidence" value="ECO:0007669"/>
    <property type="project" value="UniProtKB-ARBA"/>
</dbReference>
<feature type="region of interest" description="Disordered" evidence="5">
    <location>
        <begin position="366"/>
        <end position="406"/>
    </location>
</feature>
<evidence type="ECO:0000256" key="5">
    <source>
        <dbReference type="SAM" id="MobiDB-lite"/>
    </source>
</evidence>
<dbReference type="InterPro" id="IPR013910">
    <property type="entry name" value="TF_PAP1"/>
</dbReference>
<dbReference type="Pfam" id="PF08601">
    <property type="entry name" value="PAP1"/>
    <property type="match status" value="1"/>
</dbReference>
<dbReference type="OrthoDB" id="5380163at2759"/>
<evidence type="ECO:0000256" key="2">
    <source>
        <dbReference type="ARBA" id="ARBA00004496"/>
    </source>
</evidence>
<evidence type="ECO:0000256" key="1">
    <source>
        <dbReference type="ARBA" id="ARBA00004123"/>
    </source>
</evidence>
<proteinExistence type="inferred from homology"/>
<dbReference type="AlphaFoldDB" id="A0A6A5S6J0"/>
<dbReference type="GO" id="GO:0001228">
    <property type="term" value="F:DNA-binding transcription activator activity, RNA polymerase II-specific"/>
    <property type="evidence" value="ECO:0007669"/>
    <property type="project" value="TreeGrafter"/>
</dbReference>
<feature type="domain" description="BZIP" evidence="6">
    <location>
        <begin position="166"/>
        <end position="229"/>
    </location>
</feature>
<dbReference type="PANTHER" id="PTHR40621">
    <property type="entry name" value="TRANSCRIPTION FACTOR KAPC-RELATED"/>
    <property type="match status" value="1"/>
</dbReference>
<dbReference type="CDD" id="cd14688">
    <property type="entry name" value="bZIP_YAP"/>
    <property type="match status" value="1"/>
</dbReference>
<feature type="compositionally biased region" description="Polar residues" evidence="5">
    <location>
        <begin position="385"/>
        <end position="406"/>
    </location>
</feature>
<name>A0A6A5S6J0_9PLEO</name>
<dbReference type="Gene3D" id="1.10.238.100">
    <property type="entry name" value="YAP1 redox domain. Chain B"/>
    <property type="match status" value="1"/>
</dbReference>
<evidence type="ECO:0000313" key="7">
    <source>
        <dbReference type="EMBL" id="KAF1936281.1"/>
    </source>
</evidence>
<keyword evidence="3" id="KW-0539">Nucleus</keyword>
<dbReference type="InterPro" id="IPR046347">
    <property type="entry name" value="bZIP_sf"/>
</dbReference>
<dbReference type="InterPro" id="IPR004827">
    <property type="entry name" value="bZIP"/>
</dbReference>
<dbReference type="GO" id="GO:0000976">
    <property type="term" value="F:transcription cis-regulatory region binding"/>
    <property type="evidence" value="ECO:0007669"/>
    <property type="project" value="InterPro"/>
</dbReference>
<dbReference type="InterPro" id="IPR023167">
    <property type="entry name" value="Yap1_redox_dom_sf"/>
</dbReference>
<dbReference type="PROSITE" id="PS50217">
    <property type="entry name" value="BZIP"/>
    <property type="match status" value="1"/>
</dbReference>
<gene>
    <name evidence="7" type="ORF">EJ02DRAFT_96935</name>
</gene>
<dbReference type="FunFam" id="1.20.5.170:FF:000067">
    <property type="entry name" value="BZIP transcription factor"/>
    <property type="match status" value="1"/>
</dbReference>
<dbReference type="Pfam" id="PF00170">
    <property type="entry name" value="bZIP_1"/>
    <property type="match status" value="1"/>
</dbReference>